<protein>
    <recommendedName>
        <fullName evidence="1">DUF7587 domain-containing protein</fullName>
    </recommendedName>
</protein>
<sequence>MAHTTESIVGLMASASIAGNNVARCRKQYEHQPLLAQATLGLVGTCEETLLCAREAHTLALSDPSCSSESIAAFILLRERAVDLAAIFHSLDTATEDHIIAHMLSLADRSPAVKRLLLHFASEIESIVRNGLNSDADDDTKLCRIFETCYTNSLSEGRNLHVENHFIPLEEAALESPFDPDYESEQYYEHEDRLNLDPCYAEAHYKRQERERESRNVHQRETSQEWIMFWMQSMTGCIEGPTMFWTLPRQGGSDDFIVPPHYLFRAFDTKSSGRSEDRVVMSTAYKYASPGYEQQDLLSLERKDASRLLYSHLNKRCLGGDSTDNLMSWSSSLLFVIQYAIWRCRQSGRSPAEVKICAVDTTKFPRGQFARDLWLIGKCHDLSEGDRQMEKFVRLRKQFYDNGEYLSQGTLNHSCHSCVTSLQSLAQAGIYQLYPECDKGSGSWTKRVEELRAIWIVPQTTSHEDVDLAVKIAGLCFHDLDTVHLAIVLLSFRARQIRCMPVKGVRLLREECTIAEPEEVRRSVKALEAIKMRNGANVPSMLRSSLHGVQLEEHYVIM</sequence>
<name>A0AAN6H9P4_9PEZI</name>
<dbReference type="EMBL" id="JASUXU010000067">
    <property type="protein sequence ID" value="KAK0311728.1"/>
    <property type="molecule type" value="Genomic_DNA"/>
</dbReference>
<gene>
    <name evidence="2" type="ORF">LTR82_014100</name>
    <name evidence="3" type="ORF">LTR91_019982</name>
</gene>
<dbReference type="Pfam" id="PF24494">
    <property type="entry name" value="DUF7587"/>
    <property type="match status" value="1"/>
</dbReference>
<dbReference type="EMBL" id="JAUJLE010000315">
    <property type="protein sequence ID" value="KAK0961253.1"/>
    <property type="molecule type" value="Genomic_DNA"/>
</dbReference>
<dbReference type="InterPro" id="IPR056009">
    <property type="entry name" value="DUF7587"/>
</dbReference>
<accession>A0AAN6H9P4</accession>
<evidence type="ECO:0000313" key="4">
    <source>
        <dbReference type="Proteomes" id="UP001175353"/>
    </source>
</evidence>
<dbReference type="Proteomes" id="UP001168146">
    <property type="component" value="Unassembled WGS sequence"/>
</dbReference>
<organism evidence="3 4">
    <name type="scientific">Friedmanniomyces endolithicus</name>
    <dbReference type="NCBI Taxonomy" id="329885"/>
    <lineage>
        <taxon>Eukaryota</taxon>
        <taxon>Fungi</taxon>
        <taxon>Dikarya</taxon>
        <taxon>Ascomycota</taxon>
        <taxon>Pezizomycotina</taxon>
        <taxon>Dothideomycetes</taxon>
        <taxon>Dothideomycetidae</taxon>
        <taxon>Mycosphaerellales</taxon>
        <taxon>Teratosphaeriaceae</taxon>
        <taxon>Friedmanniomyces</taxon>
    </lineage>
</organism>
<evidence type="ECO:0000259" key="1">
    <source>
        <dbReference type="Pfam" id="PF24494"/>
    </source>
</evidence>
<evidence type="ECO:0000313" key="3">
    <source>
        <dbReference type="EMBL" id="KAK0961253.1"/>
    </source>
</evidence>
<feature type="domain" description="DUF7587" evidence="1">
    <location>
        <begin position="259"/>
        <end position="415"/>
    </location>
</feature>
<keyword evidence="4" id="KW-1185">Reference proteome</keyword>
<dbReference type="Proteomes" id="UP001175353">
    <property type="component" value="Unassembled WGS sequence"/>
</dbReference>
<reference evidence="3" key="2">
    <citation type="submission" date="2023-06" db="EMBL/GenBank/DDBJ databases">
        <title>Black Yeasts Isolated from many extreme environments.</title>
        <authorList>
            <person name="Coleine C."/>
            <person name="Stajich J.E."/>
            <person name="Selbmann L."/>
        </authorList>
    </citation>
    <scope>NUCLEOTIDE SEQUENCE</scope>
    <source>
        <strain evidence="3">CCFEE 5200</strain>
    </source>
</reference>
<comment type="caution">
    <text evidence="3">The sequence shown here is derived from an EMBL/GenBank/DDBJ whole genome shotgun (WGS) entry which is preliminary data.</text>
</comment>
<proteinExistence type="predicted"/>
<reference evidence="2" key="1">
    <citation type="submission" date="2021-12" db="EMBL/GenBank/DDBJ databases">
        <title>Black yeast isolated from Biological Soil Crust.</title>
        <authorList>
            <person name="Kurbessoian T."/>
        </authorList>
    </citation>
    <scope>NUCLEOTIDE SEQUENCE</scope>
    <source>
        <strain evidence="2">CCFEE 5208</strain>
    </source>
</reference>
<evidence type="ECO:0000313" key="2">
    <source>
        <dbReference type="EMBL" id="KAK0311728.1"/>
    </source>
</evidence>
<dbReference type="AlphaFoldDB" id="A0AAN6H9P4"/>